<sequence>MKGLEAFKNQHKFPAFSFEEDEDYFDEDEDEDDYEEDELQFLREKAANQLNLLRQQAIDANNATKGIGAIAAAASNNGKMNNNVGNGNAGKKGNPNQNMGMKPNPGGIDQKTMAALKLNNPHLGGVNINPGEVKRGNDINAMMGLTGYHGNGVNIPTASAAAAALGGNSNGLGGFQIQPNNGFNQGSSTGFPNGGLAAGHQHPSSMLMNMNGYHQNNHPSSMMMNMQNLQNRHAMQQQPQMMYQRSPFIPPSTGYYYNYCPSPYSYTYPNHSGGDHSASHMFSDENTSSSCSIM</sequence>
<feature type="compositionally biased region" description="Low complexity" evidence="1">
    <location>
        <begin position="81"/>
        <end position="98"/>
    </location>
</feature>
<name>A0AAP0RFI9_LIQFO</name>
<evidence type="ECO:0000313" key="2">
    <source>
        <dbReference type="EMBL" id="KAK9276035.1"/>
    </source>
</evidence>
<proteinExistence type="predicted"/>
<evidence type="ECO:0000313" key="3">
    <source>
        <dbReference type="Proteomes" id="UP001415857"/>
    </source>
</evidence>
<dbReference type="EMBL" id="JBBPBK010000010">
    <property type="protein sequence ID" value="KAK9276035.1"/>
    <property type="molecule type" value="Genomic_DNA"/>
</dbReference>
<gene>
    <name evidence="2" type="ORF">L1049_005566</name>
</gene>
<feature type="region of interest" description="Disordered" evidence="1">
    <location>
        <begin position="275"/>
        <end position="294"/>
    </location>
</feature>
<keyword evidence="3" id="KW-1185">Reference proteome</keyword>
<accession>A0AAP0RFI9</accession>
<feature type="region of interest" description="Disordered" evidence="1">
    <location>
        <begin position="81"/>
        <end position="106"/>
    </location>
</feature>
<dbReference type="AlphaFoldDB" id="A0AAP0RFI9"/>
<organism evidence="2 3">
    <name type="scientific">Liquidambar formosana</name>
    <name type="common">Formosan gum</name>
    <dbReference type="NCBI Taxonomy" id="63359"/>
    <lineage>
        <taxon>Eukaryota</taxon>
        <taxon>Viridiplantae</taxon>
        <taxon>Streptophyta</taxon>
        <taxon>Embryophyta</taxon>
        <taxon>Tracheophyta</taxon>
        <taxon>Spermatophyta</taxon>
        <taxon>Magnoliopsida</taxon>
        <taxon>eudicotyledons</taxon>
        <taxon>Gunneridae</taxon>
        <taxon>Pentapetalae</taxon>
        <taxon>Saxifragales</taxon>
        <taxon>Altingiaceae</taxon>
        <taxon>Liquidambar</taxon>
    </lineage>
</organism>
<reference evidence="2 3" key="1">
    <citation type="journal article" date="2024" name="Plant J.">
        <title>Genome sequences and population genomics reveal climatic adaptation and genomic divergence between two closely related sweetgum species.</title>
        <authorList>
            <person name="Xu W.Q."/>
            <person name="Ren C.Q."/>
            <person name="Zhang X.Y."/>
            <person name="Comes H.P."/>
            <person name="Liu X.H."/>
            <person name="Li Y.G."/>
            <person name="Kettle C.J."/>
            <person name="Jalonen R."/>
            <person name="Gaisberger H."/>
            <person name="Ma Y.Z."/>
            <person name="Qiu Y.X."/>
        </authorList>
    </citation>
    <scope>NUCLEOTIDE SEQUENCE [LARGE SCALE GENOMIC DNA]</scope>
    <source>
        <strain evidence="2">Hangzhou</strain>
    </source>
</reference>
<evidence type="ECO:0000256" key="1">
    <source>
        <dbReference type="SAM" id="MobiDB-lite"/>
    </source>
</evidence>
<feature type="compositionally biased region" description="Polar residues" evidence="1">
    <location>
        <begin position="284"/>
        <end position="294"/>
    </location>
</feature>
<dbReference type="Proteomes" id="UP001415857">
    <property type="component" value="Unassembled WGS sequence"/>
</dbReference>
<comment type="caution">
    <text evidence="2">The sequence shown here is derived from an EMBL/GenBank/DDBJ whole genome shotgun (WGS) entry which is preliminary data.</text>
</comment>
<protein>
    <submittedName>
        <fullName evidence="2">Uncharacterized protein</fullName>
    </submittedName>
</protein>